<dbReference type="PROSITE" id="PS51257">
    <property type="entry name" value="PROKAR_LIPOPROTEIN"/>
    <property type="match status" value="1"/>
</dbReference>
<feature type="chain" id="PRO_5015707409" description="Cyclophilin-like domain-containing protein" evidence="1">
    <location>
        <begin position="23"/>
        <end position="67"/>
    </location>
</feature>
<dbReference type="EMBL" id="CP027226">
    <property type="protein sequence ID" value="AVM42610.1"/>
    <property type="molecule type" value="Genomic_DNA"/>
</dbReference>
<accession>A0A2S0KNK0</accession>
<keyword evidence="1" id="KW-0732">Signal</keyword>
<proteinExistence type="predicted"/>
<sequence>MKKRIISILISSLFLLSSISCSTNNKMEKTVNLPEVTELKVNDNLPVDELVKKTEFSLNLDKTSEYF</sequence>
<reference evidence="3" key="1">
    <citation type="submission" date="2018-02" db="EMBL/GenBank/DDBJ databases">
        <authorList>
            <person name="Holder M.E."/>
            <person name="Ajami N.J."/>
            <person name="Petrosino J.F."/>
        </authorList>
    </citation>
    <scope>NUCLEOTIDE SEQUENCE [LARGE SCALE GENOMIC DNA]</scope>
    <source>
        <strain evidence="3">CCUG 47711</strain>
    </source>
</reference>
<evidence type="ECO:0000256" key="1">
    <source>
        <dbReference type="SAM" id="SignalP"/>
    </source>
</evidence>
<evidence type="ECO:0000313" key="3">
    <source>
        <dbReference type="Proteomes" id="UP000237947"/>
    </source>
</evidence>
<gene>
    <name evidence="2" type="ORF">C5Q98_05015</name>
</gene>
<feature type="signal peptide" evidence="1">
    <location>
        <begin position="1"/>
        <end position="22"/>
    </location>
</feature>
<organism evidence="2 3">
    <name type="scientific">Fastidiosipila sanguinis</name>
    <dbReference type="NCBI Taxonomy" id="236753"/>
    <lineage>
        <taxon>Bacteria</taxon>
        <taxon>Bacillati</taxon>
        <taxon>Bacillota</taxon>
        <taxon>Clostridia</taxon>
        <taxon>Eubacteriales</taxon>
        <taxon>Oscillospiraceae</taxon>
        <taxon>Fastidiosipila</taxon>
    </lineage>
</organism>
<evidence type="ECO:0000313" key="2">
    <source>
        <dbReference type="EMBL" id="AVM42610.1"/>
    </source>
</evidence>
<evidence type="ECO:0008006" key="4">
    <source>
        <dbReference type="Google" id="ProtNLM"/>
    </source>
</evidence>
<name>A0A2S0KNK0_9FIRM</name>
<dbReference type="KEGG" id="fsa:C5Q98_05015"/>
<dbReference type="AlphaFoldDB" id="A0A2S0KNK0"/>
<protein>
    <recommendedName>
        <fullName evidence="4">Cyclophilin-like domain-containing protein</fullName>
    </recommendedName>
</protein>
<dbReference type="RefSeq" id="WP_106012564.1">
    <property type="nucleotide sequence ID" value="NZ_CP027226.1"/>
</dbReference>
<dbReference type="Proteomes" id="UP000237947">
    <property type="component" value="Chromosome"/>
</dbReference>
<keyword evidence="3" id="KW-1185">Reference proteome</keyword>